<dbReference type="InterPro" id="IPR029069">
    <property type="entry name" value="HotDog_dom_sf"/>
</dbReference>
<dbReference type="KEGG" id="pstg:E8M01_03035"/>
<dbReference type="SUPFAM" id="SSF54637">
    <property type="entry name" value="Thioesterase/thiol ester dehydrase-isomerase"/>
    <property type="match status" value="2"/>
</dbReference>
<dbReference type="AlphaFoldDB" id="A0A4D7B1C3"/>
<organism evidence="4 5">
    <name type="scientific">Phreatobacter stygius</name>
    <dbReference type="NCBI Taxonomy" id="1940610"/>
    <lineage>
        <taxon>Bacteria</taxon>
        <taxon>Pseudomonadati</taxon>
        <taxon>Pseudomonadota</taxon>
        <taxon>Alphaproteobacteria</taxon>
        <taxon>Hyphomicrobiales</taxon>
        <taxon>Phreatobacteraceae</taxon>
        <taxon>Phreatobacter</taxon>
    </lineage>
</organism>
<dbReference type="PANTHER" id="PTHR38110:SF1">
    <property type="entry name" value="THIOESTERASE DOMAIN-CONTAINING PROTEIN"/>
    <property type="match status" value="1"/>
</dbReference>
<protein>
    <submittedName>
        <fullName evidence="4">Thioesterase family protein</fullName>
    </submittedName>
</protein>
<feature type="domain" description="Acyl-CoA thioesterase-like C-terminal" evidence="3">
    <location>
        <begin position="153"/>
        <end position="290"/>
    </location>
</feature>
<evidence type="ECO:0000259" key="2">
    <source>
        <dbReference type="Pfam" id="PF13622"/>
    </source>
</evidence>
<dbReference type="Proteomes" id="UP000298781">
    <property type="component" value="Chromosome"/>
</dbReference>
<dbReference type="InterPro" id="IPR052389">
    <property type="entry name" value="Sec_Metab_Biosynth-Assoc"/>
</dbReference>
<name>A0A4D7B1C3_9HYPH</name>
<dbReference type="Gene3D" id="2.40.160.210">
    <property type="entry name" value="Acyl-CoA thioesterase, double hotdog domain"/>
    <property type="match status" value="1"/>
</dbReference>
<evidence type="ECO:0000313" key="5">
    <source>
        <dbReference type="Proteomes" id="UP000298781"/>
    </source>
</evidence>
<evidence type="ECO:0000313" key="4">
    <source>
        <dbReference type="EMBL" id="QCI63296.1"/>
    </source>
</evidence>
<dbReference type="OrthoDB" id="4370297at2"/>
<dbReference type="EMBL" id="CP039690">
    <property type="protein sequence ID" value="QCI63296.1"/>
    <property type="molecule type" value="Genomic_DNA"/>
</dbReference>
<dbReference type="Pfam" id="PF13622">
    <property type="entry name" value="4HBT_3"/>
    <property type="match status" value="1"/>
</dbReference>
<dbReference type="InterPro" id="IPR049449">
    <property type="entry name" value="TesB_ACOT8-like_N"/>
</dbReference>
<reference evidence="4 5" key="1">
    <citation type="submission" date="2019-04" db="EMBL/GenBank/DDBJ databases">
        <title>Phreatobacter aquaticus sp. nov.</title>
        <authorList>
            <person name="Choi A."/>
        </authorList>
    </citation>
    <scope>NUCLEOTIDE SEQUENCE [LARGE SCALE GENOMIC DNA]</scope>
    <source>
        <strain evidence="4 5">KCTC 52518</strain>
    </source>
</reference>
<dbReference type="InterPro" id="IPR042171">
    <property type="entry name" value="Acyl-CoA_hotdog"/>
</dbReference>
<feature type="domain" description="Acyl-CoA thioesterase-like N-terminal HotDog" evidence="2">
    <location>
        <begin position="50"/>
        <end position="131"/>
    </location>
</feature>
<evidence type="ECO:0000256" key="1">
    <source>
        <dbReference type="SAM" id="MobiDB-lite"/>
    </source>
</evidence>
<sequence>MTGEASDLGGGLQPLERPVPSDLTTLHPFDQATGIRAEGDHLTGATSDLYWAFVGPFGGATAATMLRAVLDHGERRGEPLALTVNYCAPIQRGGFAVDVRLVRANRSSQHWAIELTQAGEGVVATATAVFAERRPSWSHQAAAMPQVRPAAEVPALPNDKSSSWLRQYEFRFASGDPRFGATLNEQPASARSEVWLSDSPPRPVDALSLAAMADAFFGRIFHVRGGLVPFGTVSMTTYFHVDAADLAAEAITGLLGVADAHVFHKSYADQTAELWSPSGRLLATSQQIAYFKA</sequence>
<evidence type="ECO:0000259" key="3">
    <source>
        <dbReference type="Pfam" id="PF20789"/>
    </source>
</evidence>
<dbReference type="Pfam" id="PF20789">
    <property type="entry name" value="4HBT_3C"/>
    <property type="match status" value="1"/>
</dbReference>
<accession>A0A4D7B1C3</accession>
<dbReference type="InterPro" id="IPR049450">
    <property type="entry name" value="ACOT8-like_C"/>
</dbReference>
<keyword evidence="5" id="KW-1185">Reference proteome</keyword>
<gene>
    <name evidence="4" type="ORF">E8M01_03035</name>
</gene>
<dbReference type="PANTHER" id="PTHR38110">
    <property type="entry name" value="CHROMOSOME 23, WHOLE GENOME SHOTGUN SEQUENCE"/>
    <property type="match status" value="1"/>
</dbReference>
<proteinExistence type="predicted"/>
<feature type="region of interest" description="Disordered" evidence="1">
    <location>
        <begin position="1"/>
        <end position="23"/>
    </location>
</feature>